<dbReference type="AlphaFoldDB" id="A0A4Y2NFC5"/>
<comment type="caution">
    <text evidence="1">The sequence shown here is derived from an EMBL/GenBank/DDBJ whole genome shotgun (WGS) entry which is preliminary data.</text>
</comment>
<evidence type="ECO:0000313" key="3">
    <source>
        <dbReference type="EMBL" id="GBN37595.1"/>
    </source>
</evidence>
<accession>A0A4Y2NFC5</accession>
<dbReference type="EMBL" id="BGPR01127630">
    <property type="protein sequence ID" value="GBN37643.1"/>
    <property type="molecule type" value="Genomic_DNA"/>
</dbReference>
<evidence type="ECO:0000313" key="4">
    <source>
        <dbReference type="EMBL" id="GBN37643.1"/>
    </source>
</evidence>
<dbReference type="EMBL" id="BGPR01127610">
    <property type="protein sequence ID" value="GBN37582.1"/>
    <property type="molecule type" value="Genomic_DNA"/>
</dbReference>
<dbReference type="EMBL" id="BGPR01127611">
    <property type="protein sequence ID" value="GBN37588.1"/>
    <property type="molecule type" value="Genomic_DNA"/>
</dbReference>
<name>A0A4Y2NFC5_ARAVE</name>
<proteinExistence type="predicted"/>
<dbReference type="Proteomes" id="UP000499080">
    <property type="component" value="Unassembled WGS sequence"/>
</dbReference>
<protein>
    <submittedName>
        <fullName evidence="1">Uncharacterized protein</fullName>
    </submittedName>
</protein>
<evidence type="ECO:0000313" key="2">
    <source>
        <dbReference type="EMBL" id="GBN37588.1"/>
    </source>
</evidence>
<evidence type="ECO:0000313" key="1">
    <source>
        <dbReference type="EMBL" id="GBN37582.1"/>
    </source>
</evidence>
<gene>
    <name evidence="4" type="ORF">AVEN_177756_1</name>
    <name evidence="3" type="ORF">AVEN_22259_1</name>
    <name evidence="1" type="ORF">AVEN_248187_1</name>
    <name evidence="2" type="ORF">AVEN_254713_1</name>
</gene>
<sequence length="126" mass="14366">MISGSIIPYLKKTLSPVVGHRRIAVVESFVEWLDPGQHRGDPTPLADITCYIFINFHPQNDCPYPGETTFLHFFSYTDLENYFLVLKKLSSSGPLPTSKAKSNYWLSISTTTTTTEIFNQLHKAYY</sequence>
<dbReference type="EMBL" id="BGPR01127613">
    <property type="protein sequence ID" value="GBN37595.1"/>
    <property type="molecule type" value="Genomic_DNA"/>
</dbReference>
<reference evidence="1 5" key="1">
    <citation type="journal article" date="2019" name="Sci. Rep.">
        <title>Orb-weaving spider Araneus ventricosus genome elucidates the spidroin gene catalogue.</title>
        <authorList>
            <person name="Kono N."/>
            <person name="Nakamura H."/>
            <person name="Ohtoshi R."/>
            <person name="Moran D.A.P."/>
            <person name="Shinohara A."/>
            <person name="Yoshida Y."/>
            <person name="Fujiwara M."/>
            <person name="Mori M."/>
            <person name="Tomita M."/>
            <person name="Arakawa K."/>
        </authorList>
    </citation>
    <scope>NUCLEOTIDE SEQUENCE [LARGE SCALE GENOMIC DNA]</scope>
</reference>
<keyword evidence="5" id="KW-1185">Reference proteome</keyword>
<organism evidence="1 5">
    <name type="scientific">Araneus ventricosus</name>
    <name type="common">Orbweaver spider</name>
    <name type="synonym">Epeira ventricosa</name>
    <dbReference type="NCBI Taxonomy" id="182803"/>
    <lineage>
        <taxon>Eukaryota</taxon>
        <taxon>Metazoa</taxon>
        <taxon>Ecdysozoa</taxon>
        <taxon>Arthropoda</taxon>
        <taxon>Chelicerata</taxon>
        <taxon>Arachnida</taxon>
        <taxon>Araneae</taxon>
        <taxon>Araneomorphae</taxon>
        <taxon>Entelegynae</taxon>
        <taxon>Araneoidea</taxon>
        <taxon>Araneidae</taxon>
        <taxon>Araneus</taxon>
    </lineage>
</organism>
<evidence type="ECO:0000313" key="5">
    <source>
        <dbReference type="Proteomes" id="UP000499080"/>
    </source>
</evidence>